<accession>A0A9N7YKE5</accession>
<keyword evidence="2" id="KW-1185">Reference proteome</keyword>
<proteinExistence type="predicted"/>
<evidence type="ECO:0000313" key="2">
    <source>
        <dbReference type="Proteomes" id="UP001153269"/>
    </source>
</evidence>
<dbReference type="EMBL" id="CADEAL010000968">
    <property type="protein sequence ID" value="CAB1427429.1"/>
    <property type="molecule type" value="Genomic_DNA"/>
</dbReference>
<reference evidence="1" key="1">
    <citation type="submission" date="2020-03" db="EMBL/GenBank/DDBJ databases">
        <authorList>
            <person name="Weist P."/>
        </authorList>
    </citation>
    <scope>NUCLEOTIDE SEQUENCE</scope>
</reference>
<dbReference type="AlphaFoldDB" id="A0A9N7YKE5"/>
<name>A0A9N7YKE5_PLEPL</name>
<organism evidence="1 2">
    <name type="scientific">Pleuronectes platessa</name>
    <name type="common">European plaice</name>
    <dbReference type="NCBI Taxonomy" id="8262"/>
    <lineage>
        <taxon>Eukaryota</taxon>
        <taxon>Metazoa</taxon>
        <taxon>Chordata</taxon>
        <taxon>Craniata</taxon>
        <taxon>Vertebrata</taxon>
        <taxon>Euteleostomi</taxon>
        <taxon>Actinopterygii</taxon>
        <taxon>Neopterygii</taxon>
        <taxon>Teleostei</taxon>
        <taxon>Neoteleostei</taxon>
        <taxon>Acanthomorphata</taxon>
        <taxon>Carangaria</taxon>
        <taxon>Pleuronectiformes</taxon>
        <taxon>Pleuronectoidei</taxon>
        <taxon>Pleuronectidae</taxon>
        <taxon>Pleuronectes</taxon>
    </lineage>
</organism>
<evidence type="ECO:0000313" key="1">
    <source>
        <dbReference type="EMBL" id="CAB1427429.1"/>
    </source>
</evidence>
<protein>
    <submittedName>
        <fullName evidence="1">Uncharacterized protein</fullName>
    </submittedName>
</protein>
<sequence>MALTLQRRTNPTSLCPLHSSVCWRTYVCKCILSIPWRDAVPDIPGRATTRPLPGKEQDGGDVDALLSLIEAETLTCHTASSSPGWQPFLCTCESSGEASAAFESGKRRVSGAARLLWDVMTGDKPVREFSSD</sequence>
<comment type="caution">
    <text evidence="1">The sequence shown here is derived from an EMBL/GenBank/DDBJ whole genome shotgun (WGS) entry which is preliminary data.</text>
</comment>
<dbReference type="Proteomes" id="UP001153269">
    <property type="component" value="Unassembled WGS sequence"/>
</dbReference>
<gene>
    <name evidence="1" type="ORF">PLEPLA_LOCUS15368</name>
</gene>